<sequence length="131" mass="14385">MHEPLHPATWKRASGYSNGVMARGRMIFTGGLVGWDADQVFQTDDFAGQVRQVLENIVAVLAEGGAGPEHLVRLTWYVTDKHEYLGALREVGAAYRDVIGRHYPAMALVQVVALVEDRAKVEIEATAVVPE</sequence>
<proteinExistence type="predicted"/>
<dbReference type="SUPFAM" id="SSF55298">
    <property type="entry name" value="YjgF-like"/>
    <property type="match status" value="1"/>
</dbReference>
<gene>
    <name evidence="1" type="ORF">PRL19_02920</name>
</gene>
<dbReference type="CDD" id="cd00448">
    <property type="entry name" value="YjgF_YER057c_UK114_family"/>
    <property type="match status" value="1"/>
</dbReference>
<dbReference type="InterPro" id="IPR006175">
    <property type="entry name" value="YjgF/YER057c/UK114"/>
</dbReference>
<dbReference type="InterPro" id="IPR035959">
    <property type="entry name" value="RutC-like_sf"/>
</dbReference>
<dbReference type="EMBL" id="CP117466">
    <property type="protein sequence ID" value="WDA13227.1"/>
    <property type="molecule type" value="Genomic_DNA"/>
</dbReference>
<dbReference type="Gene3D" id="3.30.1330.40">
    <property type="entry name" value="RutC-like"/>
    <property type="match status" value="1"/>
</dbReference>
<dbReference type="PANTHER" id="PTHR43857">
    <property type="entry name" value="BLR7761 PROTEIN"/>
    <property type="match status" value="1"/>
</dbReference>
<dbReference type="Proteomes" id="UP001216899">
    <property type="component" value="Chromosome"/>
</dbReference>
<dbReference type="RefSeq" id="WP_273743809.1">
    <property type="nucleotide sequence ID" value="NZ_CP117466.1"/>
</dbReference>
<dbReference type="Pfam" id="PF01042">
    <property type="entry name" value="Ribonuc_L-PSP"/>
    <property type="match status" value="1"/>
</dbReference>
<name>A0ABY7UTL0_9RHOB</name>
<organism evidence="1 2">
    <name type="scientific">Paracoccus marcusii</name>
    <dbReference type="NCBI Taxonomy" id="59779"/>
    <lineage>
        <taxon>Bacteria</taxon>
        <taxon>Pseudomonadati</taxon>
        <taxon>Pseudomonadota</taxon>
        <taxon>Alphaproteobacteria</taxon>
        <taxon>Rhodobacterales</taxon>
        <taxon>Paracoccaceae</taxon>
        <taxon>Paracoccus</taxon>
    </lineage>
</organism>
<protein>
    <submittedName>
        <fullName evidence="1">RidA family protein</fullName>
    </submittedName>
</protein>
<accession>A0ABY7UTL0</accession>
<evidence type="ECO:0000313" key="2">
    <source>
        <dbReference type="Proteomes" id="UP001216899"/>
    </source>
</evidence>
<evidence type="ECO:0000313" key="1">
    <source>
        <dbReference type="EMBL" id="WDA13227.1"/>
    </source>
</evidence>
<dbReference type="PANTHER" id="PTHR43857:SF1">
    <property type="entry name" value="YJGH FAMILY PROTEIN"/>
    <property type="match status" value="1"/>
</dbReference>
<keyword evidence="2" id="KW-1185">Reference proteome</keyword>
<reference evidence="1 2" key="1">
    <citation type="submission" date="2023-02" db="EMBL/GenBank/DDBJ databases">
        <title>Whole genome sequenc of Paracoccus marcusii MBLB0836.</title>
        <authorList>
            <person name="Seo M.-J."/>
            <person name="Cho E.-S."/>
            <person name="Hwang C.Y."/>
        </authorList>
    </citation>
    <scope>NUCLEOTIDE SEQUENCE [LARGE SCALE GENOMIC DNA]</scope>
    <source>
        <strain evidence="1 2">MBLB0836</strain>
    </source>
</reference>